<proteinExistence type="inferred from homology"/>
<sequence>MIRCSSFSGLQPLKHLNNNVPTKPNSAFVNFLPPLPLKAYNPLPIPSQKRAKPLNSSTMDSTSTDAEVAYDLSPVLKVYKSGRIERLAGVEVVPPCLDPETNVESKDVVISEKDGVSARLFIPKATYPPPRKLPLLVYVHGGAFCIETPFSPNYHNLLNKVVSKANAVAVSVHYRRAPEHPVPTGHQDSWHALKWVASHADGNGPEEWLNRHADFNKVFVAGDSAGANIASYLGVRVGTEGLNGVNVEGVVLVHPFFWGEEPIGSEANRPEQAKKIHDLWRFACPSAGGSDDPIVNPAKDPKVGKLGCERLLVCVAEKDLVRDRAWYYKELLEESGWPGVAQVLEIKDEDHVFHLFKPNSENAHLLIDQIVSFIKQA</sequence>
<organism evidence="4 5">
    <name type="scientific">Cajanus cajan</name>
    <name type="common">Pigeon pea</name>
    <name type="synonym">Cajanus indicus</name>
    <dbReference type="NCBI Taxonomy" id="3821"/>
    <lineage>
        <taxon>Eukaryota</taxon>
        <taxon>Viridiplantae</taxon>
        <taxon>Streptophyta</taxon>
        <taxon>Embryophyta</taxon>
        <taxon>Tracheophyta</taxon>
        <taxon>Spermatophyta</taxon>
        <taxon>Magnoliopsida</taxon>
        <taxon>eudicotyledons</taxon>
        <taxon>Gunneridae</taxon>
        <taxon>Pentapetalae</taxon>
        <taxon>rosids</taxon>
        <taxon>fabids</taxon>
        <taxon>Fabales</taxon>
        <taxon>Fabaceae</taxon>
        <taxon>Papilionoideae</taxon>
        <taxon>50 kb inversion clade</taxon>
        <taxon>NPAAA clade</taxon>
        <taxon>indigoferoid/millettioid clade</taxon>
        <taxon>Phaseoleae</taxon>
        <taxon>Cajanus</taxon>
    </lineage>
</organism>
<dbReference type="InterPro" id="IPR013094">
    <property type="entry name" value="AB_hydrolase_3"/>
</dbReference>
<evidence type="ECO:0000256" key="2">
    <source>
        <dbReference type="PROSITE-ProRule" id="PRU10038"/>
    </source>
</evidence>
<dbReference type="AlphaFoldDB" id="A0A151UAN3"/>
<dbReference type="InterPro" id="IPR050466">
    <property type="entry name" value="Carboxylest/Gibb_receptor"/>
</dbReference>
<dbReference type="PANTHER" id="PTHR23024:SF619">
    <property type="entry name" value="CXE CARBOXYLESTERASE"/>
    <property type="match status" value="1"/>
</dbReference>
<protein>
    <submittedName>
        <fullName evidence="4">Gibberellin receptor GID1L2</fullName>
    </submittedName>
</protein>
<dbReference type="Proteomes" id="UP000075243">
    <property type="component" value="Chromosome 1"/>
</dbReference>
<accession>A0A151UAN3</accession>
<dbReference type="InterPro" id="IPR029058">
    <property type="entry name" value="AB_hydrolase_fold"/>
</dbReference>
<dbReference type="SUPFAM" id="SSF53474">
    <property type="entry name" value="alpha/beta-Hydrolases"/>
    <property type="match status" value="1"/>
</dbReference>
<dbReference type="InterPro" id="IPR033140">
    <property type="entry name" value="Lipase_GDXG_put_SER_AS"/>
</dbReference>
<gene>
    <name evidence="4" type="ORF">KK1_020579</name>
</gene>
<dbReference type="GO" id="GO:0016787">
    <property type="term" value="F:hydrolase activity"/>
    <property type="evidence" value="ECO:0007669"/>
    <property type="project" value="InterPro"/>
</dbReference>
<keyword evidence="5" id="KW-1185">Reference proteome</keyword>
<dbReference type="EMBL" id="CM003603">
    <property type="protein sequence ID" value="KYP76342.1"/>
    <property type="molecule type" value="Genomic_DNA"/>
</dbReference>
<dbReference type="Gramene" id="C.cajan_19988.t">
    <property type="protein sequence ID" value="C.cajan_19988.t.cds1"/>
    <property type="gene ID" value="C.cajan_19988"/>
</dbReference>
<dbReference type="OMA" id="SAIRWVF"/>
<name>A0A151UAN3_CAJCA</name>
<feature type="active site" evidence="2">
    <location>
        <position position="224"/>
    </location>
</feature>
<evidence type="ECO:0000313" key="4">
    <source>
        <dbReference type="EMBL" id="KYP76342.1"/>
    </source>
</evidence>
<dbReference type="Pfam" id="PF07859">
    <property type="entry name" value="Abhydrolase_3"/>
    <property type="match status" value="1"/>
</dbReference>
<reference evidence="4 5" key="1">
    <citation type="journal article" date="2012" name="Nat. Biotechnol.">
        <title>Draft genome sequence of pigeonpea (Cajanus cajan), an orphan legume crop of resource-poor farmers.</title>
        <authorList>
            <person name="Varshney R.K."/>
            <person name="Chen W."/>
            <person name="Li Y."/>
            <person name="Bharti A.K."/>
            <person name="Saxena R.K."/>
            <person name="Schlueter J.A."/>
            <person name="Donoghue M.T."/>
            <person name="Azam S."/>
            <person name="Fan G."/>
            <person name="Whaley A.M."/>
            <person name="Farmer A.D."/>
            <person name="Sheridan J."/>
            <person name="Iwata A."/>
            <person name="Tuteja R."/>
            <person name="Penmetsa R.V."/>
            <person name="Wu W."/>
            <person name="Upadhyaya H.D."/>
            <person name="Yang S.P."/>
            <person name="Shah T."/>
            <person name="Saxena K.B."/>
            <person name="Michael T."/>
            <person name="McCombie W.R."/>
            <person name="Yang B."/>
            <person name="Zhang G."/>
            <person name="Yang H."/>
            <person name="Wang J."/>
            <person name="Spillane C."/>
            <person name="Cook D.R."/>
            <person name="May G.D."/>
            <person name="Xu X."/>
            <person name="Jackson S.A."/>
        </authorList>
    </citation>
    <scope>NUCLEOTIDE SEQUENCE [LARGE SCALE GENOMIC DNA]</scope>
    <source>
        <strain evidence="5">cv. Asha</strain>
    </source>
</reference>
<comment type="similarity">
    <text evidence="1">Belongs to the 'GDXG' lipolytic enzyme family.</text>
</comment>
<evidence type="ECO:0000259" key="3">
    <source>
        <dbReference type="Pfam" id="PF07859"/>
    </source>
</evidence>
<dbReference type="Gene3D" id="3.40.50.1820">
    <property type="entry name" value="alpha/beta hydrolase"/>
    <property type="match status" value="1"/>
</dbReference>
<evidence type="ECO:0000256" key="1">
    <source>
        <dbReference type="ARBA" id="ARBA00010515"/>
    </source>
</evidence>
<dbReference type="OrthoDB" id="408631at2759"/>
<evidence type="ECO:0000313" key="5">
    <source>
        <dbReference type="Proteomes" id="UP000075243"/>
    </source>
</evidence>
<keyword evidence="4" id="KW-0675">Receptor</keyword>
<feature type="domain" description="Alpha/beta hydrolase fold-3" evidence="3">
    <location>
        <begin position="136"/>
        <end position="354"/>
    </location>
</feature>
<dbReference type="PANTHER" id="PTHR23024">
    <property type="entry name" value="ARYLACETAMIDE DEACETYLASE"/>
    <property type="match status" value="1"/>
</dbReference>
<dbReference type="PROSITE" id="PS01174">
    <property type="entry name" value="LIPASE_GDXG_SER"/>
    <property type="match status" value="1"/>
</dbReference>